<evidence type="ECO:0000313" key="3">
    <source>
        <dbReference type="Proteomes" id="UP000828390"/>
    </source>
</evidence>
<dbReference type="SUPFAM" id="SSF57424">
    <property type="entry name" value="LDL receptor-like module"/>
    <property type="match status" value="1"/>
</dbReference>
<keyword evidence="3" id="KW-1185">Reference proteome</keyword>
<accession>A0A9D4GHE6</accession>
<name>A0A9D4GHE6_DREPO</name>
<sequence length="107" mass="11489">MSQLSALRKTHTRQGKMQAFIALLVMTVLMADIGLGHQMPWVGPQPWVGPHVIGRGGLQCGQKNYPTYVTPAQVCDGVMHCHDGADELNCIATTTTTCAPCPTARPC</sequence>
<evidence type="ECO:0000256" key="1">
    <source>
        <dbReference type="ARBA" id="ARBA00023157"/>
    </source>
</evidence>
<dbReference type="CDD" id="cd00112">
    <property type="entry name" value="LDLa"/>
    <property type="match status" value="1"/>
</dbReference>
<gene>
    <name evidence="2" type="ORF">DPMN_118433</name>
</gene>
<organism evidence="2 3">
    <name type="scientific">Dreissena polymorpha</name>
    <name type="common">Zebra mussel</name>
    <name type="synonym">Mytilus polymorpha</name>
    <dbReference type="NCBI Taxonomy" id="45954"/>
    <lineage>
        <taxon>Eukaryota</taxon>
        <taxon>Metazoa</taxon>
        <taxon>Spiralia</taxon>
        <taxon>Lophotrochozoa</taxon>
        <taxon>Mollusca</taxon>
        <taxon>Bivalvia</taxon>
        <taxon>Autobranchia</taxon>
        <taxon>Heteroconchia</taxon>
        <taxon>Euheterodonta</taxon>
        <taxon>Imparidentia</taxon>
        <taxon>Neoheterodontei</taxon>
        <taxon>Myida</taxon>
        <taxon>Dreissenoidea</taxon>
        <taxon>Dreissenidae</taxon>
        <taxon>Dreissena</taxon>
    </lineage>
</organism>
<comment type="caution">
    <text evidence="2">The sequence shown here is derived from an EMBL/GenBank/DDBJ whole genome shotgun (WGS) entry which is preliminary data.</text>
</comment>
<dbReference type="AlphaFoldDB" id="A0A9D4GHE6"/>
<protein>
    <submittedName>
        <fullName evidence="2">Uncharacterized protein</fullName>
    </submittedName>
</protein>
<dbReference type="InterPro" id="IPR002172">
    <property type="entry name" value="LDrepeatLR_classA_rpt"/>
</dbReference>
<keyword evidence="1" id="KW-1015">Disulfide bond</keyword>
<reference evidence="2" key="1">
    <citation type="journal article" date="2019" name="bioRxiv">
        <title>The Genome of the Zebra Mussel, Dreissena polymorpha: A Resource for Invasive Species Research.</title>
        <authorList>
            <person name="McCartney M.A."/>
            <person name="Auch B."/>
            <person name="Kono T."/>
            <person name="Mallez S."/>
            <person name="Zhang Y."/>
            <person name="Obille A."/>
            <person name="Becker A."/>
            <person name="Abrahante J.E."/>
            <person name="Garbe J."/>
            <person name="Badalamenti J.P."/>
            <person name="Herman A."/>
            <person name="Mangelson H."/>
            <person name="Liachko I."/>
            <person name="Sullivan S."/>
            <person name="Sone E.D."/>
            <person name="Koren S."/>
            <person name="Silverstein K.A.T."/>
            <person name="Beckman K.B."/>
            <person name="Gohl D.M."/>
        </authorList>
    </citation>
    <scope>NUCLEOTIDE SEQUENCE</scope>
    <source>
        <strain evidence="2">Duluth1</strain>
        <tissue evidence="2">Whole animal</tissue>
    </source>
</reference>
<dbReference type="EMBL" id="JAIWYP010000005">
    <property type="protein sequence ID" value="KAH3816908.1"/>
    <property type="molecule type" value="Genomic_DNA"/>
</dbReference>
<proteinExistence type="predicted"/>
<reference evidence="2" key="2">
    <citation type="submission" date="2020-11" db="EMBL/GenBank/DDBJ databases">
        <authorList>
            <person name="McCartney M.A."/>
            <person name="Auch B."/>
            <person name="Kono T."/>
            <person name="Mallez S."/>
            <person name="Becker A."/>
            <person name="Gohl D.M."/>
            <person name="Silverstein K.A.T."/>
            <person name="Koren S."/>
            <person name="Bechman K.B."/>
            <person name="Herman A."/>
            <person name="Abrahante J.E."/>
            <person name="Garbe J."/>
        </authorList>
    </citation>
    <scope>NUCLEOTIDE SEQUENCE</scope>
    <source>
        <strain evidence="2">Duluth1</strain>
        <tissue evidence="2">Whole animal</tissue>
    </source>
</reference>
<dbReference type="Gene3D" id="4.10.400.10">
    <property type="entry name" value="Low-density Lipoprotein Receptor"/>
    <property type="match status" value="1"/>
</dbReference>
<dbReference type="InterPro" id="IPR036055">
    <property type="entry name" value="LDL_receptor-like_sf"/>
</dbReference>
<evidence type="ECO:0000313" key="2">
    <source>
        <dbReference type="EMBL" id="KAH3816908.1"/>
    </source>
</evidence>
<dbReference type="Proteomes" id="UP000828390">
    <property type="component" value="Unassembled WGS sequence"/>
</dbReference>